<comment type="caution">
    <text evidence="2">The sequence shown here is derived from an EMBL/GenBank/DDBJ whole genome shotgun (WGS) entry which is preliminary data.</text>
</comment>
<proteinExistence type="predicted"/>
<name>A0A9P5K2E3_COLSI</name>
<gene>
    <name evidence="2" type="ORF">CGCSCA2_v008858</name>
</gene>
<accession>A0A9P5K2E3</accession>
<dbReference type="AlphaFoldDB" id="A0A9P5K2E3"/>
<dbReference type="EMBL" id="QPMT01000029">
    <property type="protein sequence ID" value="KAF4855713.1"/>
    <property type="molecule type" value="Genomic_DNA"/>
</dbReference>
<sequence length="525" mass="59793">MVSAKLHDALAKYTAGNNMILRPFPNPGGPNTHKRNETTPDGRSFEDLTAQQPSNFDPTIQYEDDQLLKLNIVGTISGGAKEDRQILLCKVDEAPRTDLGYSPIPVFGNKKQCVVAIVVDAVCYGDSATADWHLSRRTAALEHLHRSTATGFGTINPEYYGAWVLEAYDSAANLPGYKRYIGVILREHLEGESIRGLCEREEDDEGVGRLTVRPNPVLRAATDGGVIMVDPSYQVRHEITMQVMHGVVTNEHSGVRQTMLDAPDVMVVLRRRGERLETPQAVLLGTLDTEMRYMRWDGERYYQDAHDRRPRGDKPLHPFDRFTHNDFEFLDGWYDVDWCYENRFKLDAWMLRQFGLMDEPKEQRRYLTWEELRDVDRDVTGSRNSRLIEAFAFIAKGGTRGFPDCSLPAIPSRPPPKASSVITPMFGYFRHQIMAKNLQAWHYRRSALWQVLEQVITDVPPELKELGLERRAALARVVATHNLSAANIDLNHGGLKERVLTRFHEILASRGHSESRKRKRDESDV</sequence>
<organism evidence="2 3">
    <name type="scientific">Colletotrichum siamense</name>
    <name type="common">Anthracnose fungus</name>
    <dbReference type="NCBI Taxonomy" id="690259"/>
    <lineage>
        <taxon>Eukaryota</taxon>
        <taxon>Fungi</taxon>
        <taxon>Dikarya</taxon>
        <taxon>Ascomycota</taxon>
        <taxon>Pezizomycotina</taxon>
        <taxon>Sordariomycetes</taxon>
        <taxon>Hypocreomycetidae</taxon>
        <taxon>Glomerellales</taxon>
        <taxon>Glomerellaceae</taxon>
        <taxon>Colletotrichum</taxon>
        <taxon>Colletotrichum gloeosporioides species complex</taxon>
    </lineage>
</organism>
<protein>
    <submittedName>
        <fullName evidence="2">Uncharacterized protein</fullName>
    </submittedName>
</protein>
<evidence type="ECO:0000256" key="1">
    <source>
        <dbReference type="SAM" id="MobiDB-lite"/>
    </source>
</evidence>
<dbReference type="Proteomes" id="UP000711996">
    <property type="component" value="Unassembled WGS sequence"/>
</dbReference>
<evidence type="ECO:0000313" key="3">
    <source>
        <dbReference type="Proteomes" id="UP000711996"/>
    </source>
</evidence>
<feature type="region of interest" description="Disordered" evidence="1">
    <location>
        <begin position="21"/>
        <end position="56"/>
    </location>
</feature>
<dbReference type="OrthoDB" id="4805008at2759"/>
<reference evidence="2" key="1">
    <citation type="submission" date="2019-06" db="EMBL/GenBank/DDBJ databases">
        <authorList>
            <person name="Gan P."/>
            <person name="Shirasu K."/>
        </authorList>
    </citation>
    <scope>NUCLEOTIDE SEQUENCE [LARGE SCALE GENOMIC DNA]</scope>
    <source>
        <strain evidence="2">CAD2</strain>
    </source>
</reference>
<evidence type="ECO:0000313" key="2">
    <source>
        <dbReference type="EMBL" id="KAF4855713.1"/>
    </source>
</evidence>
<feature type="compositionally biased region" description="Basic and acidic residues" evidence="1">
    <location>
        <begin position="34"/>
        <end position="46"/>
    </location>
</feature>
<keyword evidence="3" id="KW-1185">Reference proteome</keyword>